<reference evidence="1 2" key="1">
    <citation type="submission" date="2018-01" db="EMBL/GenBank/DDBJ databases">
        <authorList>
            <person name="Clerissi C."/>
        </authorList>
    </citation>
    <scope>NUCLEOTIDE SEQUENCE [LARGE SCALE GENOMIC DNA]</scope>
    <source>
        <strain evidence="1">Cupriavidus taiwanensis SWF 66322</strain>
        <plasmid evidence="2">cbm2636_mp</plasmid>
    </source>
</reference>
<organism evidence="1 2">
    <name type="scientific">Cupriavidus taiwanensis</name>
    <dbReference type="NCBI Taxonomy" id="164546"/>
    <lineage>
        <taxon>Bacteria</taxon>
        <taxon>Pseudomonadati</taxon>
        <taxon>Pseudomonadota</taxon>
        <taxon>Betaproteobacteria</taxon>
        <taxon>Burkholderiales</taxon>
        <taxon>Burkholderiaceae</taxon>
        <taxon>Cupriavidus</taxon>
    </lineage>
</organism>
<proteinExistence type="predicted"/>
<keyword evidence="1" id="KW-0614">Plasmid</keyword>
<dbReference type="Proteomes" id="UP000254259">
    <property type="component" value="Plasmid CBM2636_mp"/>
</dbReference>
<protein>
    <submittedName>
        <fullName evidence="1">Uncharacterized protein</fullName>
    </submittedName>
</protein>
<dbReference type="EMBL" id="LT984814">
    <property type="protein sequence ID" value="SPD68646.1"/>
    <property type="molecule type" value="Genomic_DNA"/>
</dbReference>
<dbReference type="AlphaFoldDB" id="A0A9Q7V1F1"/>
<evidence type="ECO:0000313" key="2">
    <source>
        <dbReference type="Proteomes" id="UP000254259"/>
    </source>
</evidence>
<gene>
    <name evidence="1" type="ORF">CBM2636_MP21496</name>
</gene>
<geneLocation type="plasmid" evidence="2">
    <name>cbm2636_mp</name>
</geneLocation>
<evidence type="ECO:0000313" key="1">
    <source>
        <dbReference type="EMBL" id="SPD68646.1"/>
    </source>
</evidence>
<name>A0A9Q7V1F1_9BURK</name>
<accession>A0A9Q7V1F1</accession>
<sequence length="45" mass="5125">MSKRKSAPALPKTHPVLRDDIRCEMPSWLKRAVNAGQSVEFFRLG</sequence>